<gene>
    <name evidence="2" type="ORF">N478_05370</name>
</gene>
<organism evidence="2 3">
    <name type="scientific">Pseudoalteromonas luteoviolacea S4060-1</name>
    <dbReference type="NCBI Taxonomy" id="1365257"/>
    <lineage>
        <taxon>Bacteria</taxon>
        <taxon>Pseudomonadati</taxon>
        <taxon>Pseudomonadota</taxon>
        <taxon>Gammaproteobacteria</taxon>
        <taxon>Alteromonadales</taxon>
        <taxon>Pseudoalteromonadaceae</taxon>
        <taxon>Pseudoalteromonas</taxon>
    </lineage>
</organism>
<comment type="caution">
    <text evidence="2">The sequence shown here is derived from an EMBL/GenBank/DDBJ whole genome shotgun (WGS) entry which is preliminary data.</text>
</comment>
<keyword evidence="1" id="KW-0812">Transmembrane</keyword>
<keyword evidence="1" id="KW-0472">Membrane</keyword>
<sequence length="209" mass="23395">MKQQSFLKVFATLFVITTVVLVIVTPLLEHQLHNAMFQLNLDKNREQAERLATLVSIELERGEDSAKVLADVQNMLENTLQSSEHFACIIEHENKVIAHPKPSNINKDTTGWTMDNGVEIKTFTQSAGEGIPFGGVQTRTDGSQDINYQIPISTKPWAVSVHTKLDIVEQQARKVLLQIGFIVLPGLLLIIVISALLITRQKHQTIEHN</sequence>
<accession>A0A167JQC7</accession>
<reference evidence="2 3" key="1">
    <citation type="submission" date="2013-07" db="EMBL/GenBank/DDBJ databases">
        <title>Comparative Genomic and Metabolomic Analysis of Twelve Strains of Pseudoalteromonas luteoviolacea.</title>
        <authorList>
            <person name="Vynne N.G."/>
            <person name="Mansson M."/>
            <person name="Gram L."/>
        </authorList>
    </citation>
    <scope>NUCLEOTIDE SEQUENCE [LARGE SCALE GENOMIC DNA]</scope>
    <source>
        <strain evidence="2 3">S4060-1</strain>
    </source>
</reference>
<dbReference type="RefSeq" id="WP_063382611.1">
    <property type="nucleotide sequence ID" value="NZ_AUXX01000045.1"/>
</dbReference>
<protein>
    <recommendedName>
        <fullName evidence="4">Single cache domain-containing protein</fullName>
    </recommendedName>
</protein>
<keyword evidence="1" id="KW-1133">Transmembrane helix</keyword>
<evidence type="ECO:0008006" key="4">
    <source>
        <dbReference type="Google" id="ProtNLM"/>
    </source>
</evidence>
<evidence type="ECO:0000256" key="1">
    <source>
        <dbReference type="SAM" id="Phobius"/>
    </source>
</evidence>
<dbReference type="AlphaFoldDB" id="A0A167JQC7"/>
<evidence type="ECO:0000313" key="2">
    <source>
        <dbReference type="EMBL" id="KZN61503.1"/>
    </source>
</evidence>
<feature type="transmembrane region" description="Helical" evidence="1">
    <location>
        <begin position="175"/>
        <end position="198"/>
    </location>
</feature>
<dbReference type="Proteomes" id="UP000076661">
    <property type="component" value="Unassembled WGS sequence"/>
</dbReference>
<proteinExistence type="predicted"/>
<feature type="transmembrane region" description="Helical" evidence="1">
    <location>
        <begin position="7"/>
        <end position="28"/>
    </location>
</feature>
<evidence type="ECO:0000313" key="3">
    <source>
        <dbReference type="Proteomes" id="UP000076661"/>
    </source>
</evidence>
<name>A0A167JQC7_9GAMM</name>
<dbReference type="PATRIC" id="fig|1365257.3.peg.4391"/>
<dbReference type="EMBL" id="AUXX01000045">
    <property type="protein sequence ID" value="KZN61503.1"/>
    <property type="molecule type" value="Genomic_DNA"/>
</dbReference>